<evidence type="ECO:0000256" key="5">
    <source>
        <dbReference type="ARBA" id="ARBA00022741"/>
    </source>
</evidence>
<keyword evidence="7" id="KW-0067">ATP-binding</keyword>
<dbReference type="FunCoup" id="A0A6I8P0C3">
    <property type="interactions" value="544"/>
</dbReference>
<feature type="compositionally biased region" description="Low complexity" evidence="12">
    <location>
        <begin position="35"/>
        <end position="61"/>
    </location>
</feature>
<feature type="region of interest" description="Disordered" evidence="12">
    <location>
        <begin position="1"/>
        <end position="74"/>
    </location>
</feature>
<reference evidence="13 14" key="1">
    <citation type="journal article" date="2008" name="Nature">
        <title>Genome analysis of the platypus reveals unique signatures of evolution.</title>
        <authorList>
            <person name="Warren W.C."/>
            <person name="Hillier L.W."/>
            <person name="Marshall Graves J.A."/>
            <person name="Birney E."/>
            <person name="Ponting C.P."/>
            <person name="Grutzner F."/>
            <person name="Belov K."/>
            <person name="Miller W."/>
            <person name="Clarke L."/>
            <person name="Chinwalla A.T."/>
            <person name="Yang S.P."/>
            <person name="Heger A."/>
            <person name="Locke D.P."/>
            <person name="Miethke P."/>
            <person name="Waters P.D."/>
            <person name="Veyrunes F."/>
            <person name="Fulton L."/>
            <person name="Fulton B."/>
            <person name="Graves T."/>
            <person name="Wallis J."/>
            <person name="Puente X.S."/>
            <person name="Lopez-Otin C."/>
            <person name="Ordonez G.R."/>
            <person name="Eichler E.E."/>
            <person name="Chen L."/>
            <person name="Cheng Z."/>
            <person name="Deakin J.E."/>
            <person name="Alsop A."/>
            <person name="Thompson K."/>
            <person name="Kirby P."/>
            <person name="Papenfuss A.T."/>
            <person name="Wakefield M.J."/>
            <person name="Olender T."/>
            <person name="Lancet D."/>
            <person name="Huttley G.A."/>
            <person name="Smit A.F."/>
            <person name="Pask A."/>
            <person name="Temple-Smith P."/>
            <person name="Batzer M.A."/>
            <person name="Walker J.A."/>
            <person name="Konkel M.K."/>
            <person name="Harris R.S."/>
            <person name="Whittington C.M."/>
            <person name="Wong E.S."/>
            <person name="Gemmell N.J."/>
            <person name="Buschiazzo E."/>
            <person name="Vargas Jentzsch I.M."/>
            <person name="Merkel A."/>
            <person name="Schmitz J."/>
            <person name="Zemann A."/>
            <person name="Churakov G."/>
            <person name="Kriegs J.O."/>
            <person name="Brosius J."/>
            <person name="Murchison E.P."/>
            <person name="Sachidanandam R."/>
            <person name="Smith C."/>
            <person name="Hannon G.J."/>
            <person name="Tsend-Ayush E."/>
            <person name="McMillan D."/>
            <person name="Attenborough R."/>
            <person name="Rens W."/>
            <person name="Ferguson-Smith M."/>
            <person name="Lefevre C.M."/>
            <person name="Sharp J.A."/>
            <person name="Nicholas K.R."/>
            <person name="Ray D.A."/>
            <person name="Kube M."/>
            <person name="Reinhardt R."/>
            <person name="Pringle T.H."/>
            <person name="Taylor J."/>
            <person name="Jones R.C."/>
            <person name="Nixon B."/>
            <person name="Dacheux J.L."/>
            <person name="Niwa H."/>
            <person name="Sekita Y."/>
            <person name="Huang X."/>
            <person name="Stark A."/>
            <person name="Kheradpour P."/>
            <person name="Kellis M."/>
            <person name="Flicek P."/>
            <person name="Chen Y."/>
            <person name="Webber C."/>
            <person name="Hardison R."/>
            <person name="Nelson J."/>
            <person name="Hallsworth-Pepin K."/>
            <person name="Delehaunty K."/>
            <person name="Markovic C."/>
            <person name="Minx P."/>
            <person name="Feng Y."/>
            <person name="Kremitzki C."/>
            <person name="Mitreva M."/>
            <person name="Glasscock J."/>
            <person name="Wylie T."/>
            <person name="Wohldmann P."/>
            <person name="Thiru P."/>
            <person name="Nhan M.N."/>
            <person name="Pohl C.S."/>
            <person name="Smith S.M."/>
            <person name="Hou S."/>
            <person name="Nefedov M."/>
            <person name="de Jong P.J."/>
            <person name="Renfree M.B."/>
            <person name="Mardis E.R."/>
            <person name="Wilson R.K."/>
        </authorList>
    </citation>
    <scope>NUCLEOTIDE SEQUENCE [LARGE SCALE GENOMIC DNA]</scope>
    <source>
        <strain evidence="13 14">Glennie</strain>
    </source>
</reference>
<dbReference type="PANTHER" id="PTHR31219:SF2">
    <property type="entry name" value="RNA LIGASE 1"/>
    <property type="match status" value="1"/>
</dbReference>
<keyword evidence="6" id="KW-0692">RNA repair</keyword>
<dbReference type="GO" id="GO:0003972">
    <property type="term" value="F:RNA ligase (ATP) activity"/>
    <property type="evidence" value="ECO:0007669"/>
    <property type="project" value="UniProtKB-EC"/>
</dbReference>
<dbReference type="GO" id="GO:0002244">
    <property type="term" value="P:hematopoietic progenitor cell differentiation"/>
    <property type="evidence" value="ECO:0007669"/>
    <property type="project" value="Ensembl"/>
</dbReference>
<evidence type="ECO:0000256" key="4">
    <source>
        <dbReference type="ARBA" id="ARBA00022598"/>
    </source>
</evidence>
<evidence type="ECO:0000256" key="2">
    <source>
        <dbReference type="ARBA" id="ARBA00001946"/>
    </source>
</evidence>
<keyword evidence="14" id="KW-1185">Reference proteome</keyword>
<dbReference type="EC" id="6.5.1.3" evidence="3"/>
<comment type="cofactor">
    <cofactor evidence="1">
        <name>Mn(2+)</name>
        <dbReference type="ChEBI" id="CHEBI:29035"/>
    </cofactor>
</comment>
<evidence type="ECO:0000256" key="7">
    <source>
        <dbReference type="ARBA" id="ARBA00022840"/>
    </source>
</evidence>
<dbReference type="Ensembl" id="ENSOANT00000056799.1">
    <property type="protein sequence ID" value="ENSOANP00000047136.1"/>
    <property type="gene ID" value="ENSOANG00000006642.4"/>
</dbReference>
<evidence type="ECO:0000313" key="13">
    <source>
        <dbReference type="Ensembl" id="ENSOANP00000047136.1"/>
    </source>
</evidence>
<dbReference type="GO" id="GO:0042245">
    <property type="term" value="P:RNA repair"/>
    <property type="evidence" value="ECO:0007669"/>
    <property type="project" value="UniProtKB-KW"/>
</dbReference>
<evidence type="ECO:0000256" key="10">
    <source>
        <dbReference type="ARBA" id="ARBA00035432"/>
    </source>
</evidence>
<comment type="function">
    <text evidence="11">Functions as an RNA ligase, in vitro. The ligation reaction entails three nucleotidyl transfer steps. In the first step, the RNA ligase reacts with ATP in the absence of nucleic acid to form a covalent ligase-AMP intermediate and release pyrophosphate. In step 2, the ligase-AMP binds to the nucleic acid and transfers the adenylate to the 5'-PO4 terminus to form an adenylylated intermediate. In step 3, the RNA ligase directs the attack of the 3'-OH on the 5'-phosphoanhydride linkage, resulting in a repaired 3'-5' phosphodiester and release of AMP. Exhibits selectivity for single-stranded RNA substrates and may not have nick-sealing activity on double-stranded DNA-RNA hybrids. May play a role in maintaining RNA integrity under stress conditions, for example in response to reactive oxygen species (ROS).</text>
</comment>
<sequence length="397" mass="44718">MHERGGRGRDSKSQDAARGGGAGPRPRVTWRSRTGRSAPGPAPSGRARPAPSGSSASPPAARGRRRRGRPTMRRVFAVQRKTPCLFLTQLRPEEPSPKREQQPFKVLATETINHKALDADIYNAIPTEKVDGTCCYVTTYKGRPYLWARLDRKPNKQAEKRFKRFLYSKENTKEFVWNVEEDFKPVPERWIPAKEIEYLNGNPVPDENGHIPGWLPVEKNNKQYCWHSSVVNYEFETALVLNCHAGDPGLLEISAVPLSDLLEQTLELIGTNINANPYGLGSKKHPVHLLVPHGAFKIKSQPSLKHSDLLTWFESCREGKIEGIVWHCSDGCLIKVHRHHLGLRWPIPDTHMNSQPVVVNISSSKYGCDLDSKCLFSHFSKLDSQKFGSLRDIKLDG</sequence>
<dbReference type="GO" id="GO:0000302">
    <property type="term" value="P:response to reactive oxygen species"/>
    <property type="evidence" value="ECO:0007669"/>
    <property type="project" value="Ensembl"/>
</dbReference>
<dbReference type="InParanoid" id="A0A6I8P0C3"/>
<dbReference type="OMA" id="KQFMYSA"/>
<dbReference type="PANTHER" id="PTHR31219">
    <property type="entry name" value="CHROMOSOME 28 C12ORF29 HOMOLOG"/>
    <property type="match status" value="1"/>
</dbReference>
<evidence type="ECO:0000256" key="9">
    <source>
        <dbReference type="ARBA" id="ARBA00035168"/>
    </source>
</evidence>
<reference evidence="13" key="3">
    <citation type="submission" date="2025-09" db="UniProtKB">
        <authorList>
            <consortium name="Ensembl"/>
        </authorList>
    </citation>
    <scope>IDENTIFICATION</scope>
    <source>
        <strain evidence="13">Glennie</strain>
    </source>
</reference>
<evidence type="ECO:0000256" key="1">
    <source>
        <dbReference type="ARBA" id="ARBA00001936"/>
    </source>
</evidence>
<dbReference type="Pfam" id="PF17720">
    <property type="entry name" value="RLIG1"/>
    <property type="match status" value="1"/>
</dbReference>
<evidence type="ECO:0000256" key="8">
    <source>
        <dbReference type="ARBA" id="ARBA00034038"/>
    </source>
</evidence>
<name>A0A6I8P0C3_ORNAN</name>
<feature type="compositionally biased region" description="Basic residues" evidence="12">
    <location>
        <begin position="62"/>
        <end position="72"/>
    </location>
</feature>
<gene>
    <name evidence="13" type="primary">RLIG1</name>
</gene>
<comment type="catalytic activity">
    <reaction evidence="8">
        <text>ATP + (ribonucleotide)n-3'-hydroxyl + 5'-phospho-(ribonucleotide)m = (ribonucleotide)n+m + AMP + diphosphate.</text>
        <dbReference type="EC" id="6.5.1.3"/>
    </reaction>
</comment>
<organism evidence="13 14">
    <name type="scientific">Ornithorhynchus anatinus</name>
    <name type="common">Duckbill platypus</name>
    <dbReference type="NCBI Taxonomy" id="9258"/>
    <lineage>
        <taxon>Eukaryota</taxon>
        <taxon>Metazoa</taxon>
        <taxon>Chordata</taxon>
        <taxon>Craniata</taxon>
        <taxon>Vertebrata</taxon>
        <taxon>Euteleostomi</taxon>
        <taxon>Mammalia</taxon>
        <taxon>Monotremata</taxon>
        <taxon>Ornithorhynchidae</taxon>
        <taxon>Ornithorhynchus</taxon>
    </lineage>
</organism>
<evidence type="ECO:0000313" key="14">
    <source>
        <dbReference type="Proteomes" id="UP000002279"/>
    </source>
</evidence>
<reference evidence="13" key="2">
    <citation type="submission" date="2025-08" db="UniProtKB">
        <authorList>
            <consortium name="Ensembl"/>
        </authorList>
    </citation>
    <scope>IDENTIFICATION</scope>
    <source>
        <strain evidence="13">Glennie</strain>
    </source>
</reference>
<protein>
    <recommendedName>
        <fullName evidence="9">RNA ligase 1</fullName>
        <ecNumber evidence="3">6.5.1.3</ecNumber>
    </recommendedName>
    <alternativeName>
        <fullName evidence="10">RNA ligase</fullName>
    </alternativeName>
</protein>
<evidence type="ECO:0000256" key="3">
    <source>
        <dbReference type="ARBA" id="ARBA00012724"/>
    </source>
</evidence>
<evidence type="ECO:0000256" key="12">
    <source>
        <dbReference type="SAM" id="MobiDB-lite"/>
    </source>
</evidence>
<keyword evidence="4" id="KW-0436">Ligase</keyword>
<keyword evidence="5" id="KW-0547">Nucleotide-binding</keyword>
<feature type="compositionally biased region" description="Basic and acidic residues" evidence="12">
    <location>
        <begin position="1"/>
        <end position="15"/>
    </location>
</feature>
<evidence type="ECO:0000256" key="6">
    <source>
        <dbReference type="ARBA" id="ARBA00022800"/>
    </source>
</evidence>
<dbReference type="GO" id="GO:0005524">
    <property type="term" value="F:ATP binding"/>
    <property type="evidence" value="ECO:0007669"/>
    <property type="project" value="UniProtKB-KW"/>
</dbReference>
<dbReference type="GeneTree" id="ENSGT00500000044938"/>
<comment type="cofactor">
    <cofactor evidence="2">
        <name>Mg(2+)</name>
        <dbReference type="ChEBI" id="CHEBI:18420"/>
    </cofactor>
</comment>
<proteinExistence type="predicted"/>
<evidence type="ECO:0000256" key="11">
    <source>
        <dbReference type="ARBA" id="ARBA00045151"/>
    </source>
</evidence>
<dbReference type="Bgee" id="ENSOANG00000006642">
    <property type="expression patterns" value="Expressed in brain and 8 other cell types or tissues"/>
</dbReference>
<dbReference type="InterPro" id="IPR041211">
    <property type="entry name" value="RLIG1"/>
</dbReference>
<accession>A0A6I8P0C3</accession>
<dbReference type="AlphaFoldDB" id="A0A6I8P0C3"/>
<dbReference type="Proteomes" id="UP000002279">
    <property type="component" value="Chromosome 14"/>
</dbReference>